<dbReference type="InterPro" id="IPR000073">
    <property type="entry name" value="AB_hydrolase_1"/>
</dbReference>
<dbReference type="RefSeq" id="WP_132430575.1">
    <property type="nucleotide sequence ID" value="NZ_SMFZ01000002.1"/>
</dbReference>
<keyword evidence="1" id="KW-0378">Hydrolase</keyword>
<keyword evidence="4" id="KW-1185">Reference proteome</keyword>
<sequence>MPEHHRVRVGDVDLHVALDGPADAPAVLLLHGWPHTWLSWRRVAPLLEGYRLVMPDLRGLGESSVPSGGYDKLTVAGDVAALPEALGLGDVVVVGHDWGGVVAFYAAWLLGSRARGLAVVDVTIPNDLGAGPDIAQGGNRWHHAFHRTTLAEDLTEGREDTYLGWFYDHFSANPAAIDAGTRASYVDRYRGRERMAAGFAYYRSRDADIANARQVGAGGITVPVLAVGGAVGFGRGEEPLECLRYFASGEVTGGSVPDCGHFVPEEAPDALAGYLLPFLRKCHA</sequence>
<evidence type="ECO:0000313" key="4">
    <source>
        <dbReference type="Proteomes" id="UP000295560"/>
    </source>
</evidence>
<dbReference type="PANTHER" id="PTHR43329">
    <property type="entry name" value="EPOXIDE HYDROLASE"/>
    <property type="match status" value="1"/>
</dbReference>
<feature type="domain" description="AB hydrolase-1" evidence="2">
    <location>
        <begin position="25"/>
        <end position="266"/>
    </location>
</feature>
<dbReference type="SUPFAM" id="SSF53474">
    <property type="entry name" value="alpha/beta-Hydrolases"/>
    <property type="match status" value="1"/>
</dbReference>
<dbReference type="AlphaFoldDB" id="A0A4V6NDF1"/>
<dbReference type="InterPro" id="IPR000639">
    <property type="entry name" value="Epox_hydrolase-like"/>
</dbReference>
<dbReference type="OrthoDB" id="3507586at2"/>
<accession>A0A4V6NDF1</accession>
<protein>
    <submittedName>
        <fullName evidence="3">Pimeloyl-ACP methyl ester carboxylesterase</fullName>
    </submittedName>
</protein>
<organism evidence="3 4">
    <name type="scientific">Pseudonocardia endophytica</name>
    <dbReference type="NCBI Taxonomy" id="401976"/>
    <lineage>
        <taxon>Bacteria</taxon>
        <taxon>Bacillati</taxon>
        <taxon>Actinomycetota</taxon>
        <taxon>Actinomycetes</taxon>
        <taxon>Pseudonocardiales</taxon>
        <taxon>Pseudonocardiaceae</taxon>
        <taxon>Pseudonocardia</taxon>
    </lineage>
</organism>
<dbReference type="Gene3D" id="3.40.50.1820">
    <property type="entry name" value="alpha/beta hydrolase"/>
    <property type="match status" value="1"/>
</dbReference>
<dbReference type="PRINTS" id="PR00412">
    <property type="entry name" value="EPOXHYDRLASE"/>
</dbReference>
<dbReference type="InterPro" id="IPR029058">
    <property type="entry name" value="AB_hydrolase_fold"/>
</dbReference>
<dbReference type="Proteomes" id="UP000295560">
    <property type="component" value="Unassembled WGS sequence"/>
</dbReference>
<evidence type="ECO:0000313" key="3">
    <source>
        <dbReference type="EMBL" id="TCK21886.1"/>
    </source>
</evidence>
<dbReference type="EMBL" id="SMFZ01000002">
    <property type="protein sequence ID" value="TCK21886.1"/>
    <property type="molecule type" value="Genomic_DNA"/>
</dbReference>
<evidence type="ECO:0000259" key="2">
    <source>
        <dbReference type="Pfam" id="PF00561"/>
    </source>
</evidence>
<gene>
    <name evidence="3" type="ORF">EV378_5878</name>
</gene>
<dbReference type="GO" id="GO:0016787">
    <property type="term" value="F:hydrolase activity"/>
    <property type="evidence" value="ECO:0007669"/>
    <property type="project" value="UniProtKB-KW"/>
</dbReference>
<evidence type="ECO:0000256" key="1">
    <source>
        <dbReference type="ARBA" id="ARBA00022801"/>
    </source>
</evidence>
<comment type="caution">
    <text evidence="3">The sequence shown here is derived from an EMBL/GenBank/DDBJ whole genome shotgun (WGS) entry which is preliminary data.</text>
</comment>
<reference evidence="3 4" key="1">
    <citation type="submission" date="2019-03" db="EMBL/GenBank/DDBJ databases">
        <title>Sequencing the genomes of 1000 actinobacteria strains.</title>
        <authorList>
            <person name="Klenk H.-P."/>
        </authorList>
    </citation>
    <scope>NUCLEOTIDE SEQUENCE [LARGE SCALE GENOMIC DNA]</scope>
    <source>
        <strain evidence="3 4">DSM 44969</strain>
    </source>
</reference>
<name>A0A4V6NDF1_PSEEN</name>
<dbReference type="Pfam" id="PF00561">
    <property type="entry name" value="Abhydrolase_1"/>
    <property type="match status" value="1"/>
</dbReference>
<proteinExistence type="predicted"/>